<protein>
    <submittedName>
        <fullName evidence="11">RNA polymerase factor sigma-54</fullName>
    </submittedName>
</protein>
<dbReference type="Gene3D" id="1.10.10.1330">
    <property type="entry name" value="RNA polymerase sigma-54 factor, core-binding domain"/>
    <property type="match status" value="1"/>
</dbReference>
<evidence type="ECO:0000256" key="8">
    <source>
        <dbReference type="ARBA" id="ARBA00023163"/>
    </source>
</evidence>
<dbReference type="PANTHER" id="PTHR32248">
    <property type="entry name" value="RNA POLYMERASE SIGMA-54 FACTOR"/>
    <property type="match status" value="1"/>
</dbReference>
<evidence type="ECO:0000259" key="9">
    <source>
        <dbReference type="Pfam" id="PF04552"/>
    </source>
</evidence>
<evidence type="ECO:0000256" key="3">
    <source>
        <dbReference type="ARBA" id="ARBA00022679"/>
    </source>
</evidence>
<evidence type="ECO:0000256" key="2">
    <source>
        <dbReference type="ARBA" id="ARBA00022478"/>
    </source>
</evidence>
<keyword evidence="8" id="KW-0804">Transcription</keyword>
<name>A0ABN0VV75_9BACI</name>
<dbReference type="PIRSF" id="PIRSF000774">
    <property type="entry name" value="RpoN"/>
    <property type="match status" value="1"/>
</dbReference>
<dbReference type="Pfam" id="PF00309">
    <property type="entry name" value="Sigma54_AID"/>
    <property type="match status" value="1"/>
</dbReference>
<dbReference type="PRINTS" id="PR00045">
    <property type="entry name" value="SIGMA54FCT"/>
</dbReference>
<evidence type="ECO:0000256" key="6">
    <source>
        <dbReference type="ARBA" id="ARBA00023082"/>
    </source>
</evidence>
<evidence type="ECO:0000313" key="12">
    <source>
        <dbReference type="Proteomes" id="UP001500782"/>
    </source>
</evidence>
<dbReference type="NCBIfam" id="TIGR02395">
    <property type="entry name" value="rpoN_sigma"/>
    <property type="match status" value="1"/>
</dbReference>
<keyword evidence="6" id="KW-0731">Sigma factor</keyword>
<dbReference type="InterPro" id="IPR000394">
    <property type="entry name" value="RNA_pol_sigma_54"/>
</dbReference>
<dbReference type="PROSITE" id="PS00718">
    <property type="entry name" value="SIGMA54_2"/>
    <property type="match status" value="1"/>
</dbReference>
<comment type="similarity">
    <text evidence="1">Belongs to the sigma-54 factor family.</text>
</comment>
<keyword evidence="2" id="KW-0240">DNA-directed RNA polymerase</keyword>
<dbReference type="InterPro" id="IPR007634">
    <property type="entry name" value="RNA_pol_sigma_54_DNA-bd"/>
</dbReference>
<dbReference type="InterPro" id="IPR038709">
    <property type="entry name" value="RpoN_core-bd_sf"/>
</dbReference>
<gene>
    <name evidence="11" type="primary">rpoN</name>
    <name evidence="11" type="ORF">GCM10008967_05770</name>
</gene>
<dbReference type="PANTHER" id="PTHR32248:SF4">
    <property type="entry name" value="RNA POLYMERASE SIGMA-54 FACTOR"/>
    <property type="match status" value="1"/>
</dbReference>
<evidence type="ECO:0000259" key="10">
    <source>
        <dbReference type="Pfam" id="PF04963"/>
    </source>
</evidence>
<dbReference type="Proteomes" id="UP001500782">
    <property type="component" value="Unassembled WGS sequence"/>
</dbReference>
<reference evidence="11 12" key="1">
    <citation type="journal article" date="2019" name="Int. J. Syst. Evol. Microbiol.">
        <title>The Global Catalogue of Microorganisms (GCM) 10K type strain sequencing project: providing services to taxonomists for standard genome sequencing and annotation.</title>
        <authorList>
            <consortium name="The Broad Institute Genomics Platform"/>
            <consortium name="The Broad Institute Genome Sequencing Center for Infectious Disease"/>
            <person name="Wu L."/>
            <person name="Ma J."/>
        </authorList>
    </citation>
    <scope>NUCLEOTIDE SEQUENCE [LARGE SCALE GENOMIC DNA]</scope>
    <source>
        <strain evidence="11 12">JCM 9731</strain>
    </source>
</reference>
<dbReference type="InterPro" id="IPR007046">
    <property type="entry name" value="RNA_pol_sigma_54_core-bd"/>
</dbReference>
<dbReference type="EMBL" id="BAAADJ010000005">
    <property type="protein sequence ID" value="GAA0318064.1"/>
    <property type="molecule type" value="Genomic_DNA"/>
</dbReference>
<keyword evidence="4" id="KW-0548">Nucleotidyltransferase</keyword>
<evidence type="ECO:0000256" key="7">
    <source>
        <dbReference type="ARBA" id="ARBA00023125"/>
    </source>
</evidence>
<evidence type="ECO:0000313" key="11">
    <source>
        <dbReference type="EMBL" id="GAA0318064.1"/>
    </source>
</evidence>
<feature type="domain" description="RNA polymerase sigma factor 54 core-binding" evidence="10">
    <location>
        <begin position="74"/>
        <end position="261"/>
    </location>
</feature>
<dbReference type="Pfam" id="PF04552">
    <property type="entry name" value="Sigma54_DBD"/>
    <property type="match status" value="1"/>
</dbReference>
<dbReference type="Pfam" id="PF04963">
    <property type="entry name" value="Sigma54_CBD"/>
    <property type="match status" value="1"/>
</dbReference>
<comment type="caution">
    <text evidence="11">The sequence shown here is derived from an EMBL/GenBank/DDBJ whole genome shotgun (WGS) entry which is preliminary data.</text>
</comment>
<dbReference type="Gene3D" id="1.10.10.60">
    <property type="entry name" value="Homeodomain-like"/>
    <property type="match status" value="1"/>
</dbReference>
<dbReference type="PROSITE" id="PS00717">
    <property type="entry name" value="SIGMA54_1"/>
    <property type="match status" value="1"/>
</dbReference>
<evidence type="ECO:0000256" key="4">
    <source>
        <dbReference type="ARBA" id="ARBA00022695"/>
    </source>
</evidence>
<keyword evidence="12" id="KW-1185">Reference proteome</keyword>
<dbReference type="PROSITE" id="PS50044">
    <property type="entry name" value="SIGMA54_3"/>
    <property type="match status" value="1"/>
</dbReference>
<proteinExistence type="inferred from homology"/>
<keyword evidence="7" id="KW-0238">DNA-binding</keyword>
<keyword evidence="3" id="KW-0808">Transferase</keyword>
<evidence type="ECO:0000256" key="1">
    <source>
        <dbReference type="ARBA" id="ARBA00008798"/>
    </source>
</evidence>
<evidence type="ECO:0000256" key="5">
    <source>
        <dbReference type="ARBA" id="ARBA00023015"/>
    </source>
</evidence>
<accession>A0ABN0VV75</accession>
<keyword evidence="5" id="KW-0805">Transcription regulation</keyword>
<sequence length="434" mass="50854">MEPKVSLVQKQSVKLSMTQELQQAIALLQYSSQELISFLEEKTLDNPLIQLTPPSYTTTRKSNRVKKDSNSNWIEQLGHKEESLSEHLLKQLVLLNVSQSTKQKIHYLIDSLDDNGYLTIQYEDMKNQYPNMTESEWDYCVSVLQALEPNGVGARSLQECLMIQMKRNHFSEQDTVIIEFYFDSFANKKWKQIEKELNIPLQEIQNLADNIQTLHPRPGLRFKKEESPYIIPDFLVWKKDGKWQIQLVQDHIPNVQYHSDYYRTFAQHSDASVQEYLKHCTGEYNWLKKSLKSRKWTLERIMTTMVARQEAFFERGPAFIRPLSMREVADELHIHESTVSRAVRGKFFQTNHGTFPLKSLFSAAVGNPQEDQSTEQVKQALLKLIETEDKLKPLSDQQIVDLLHQQYIKVSRRTIAKYRDQLGILPSSKRKQYR</sequence>
<organism evidence="11 12">
    <name type="scientific">Bacillus carboniphilus</name>
    <dbReference type="NCBI Taxonomy" id="86663"/>
    <lineage>
        <taxon>Bacteria</taxon>
        <taxon>Bacillati</taxon>
        <taxon>Bacillota</taxon>
        <taxon>Bacilli</taxon>
        <taxon>Bacillales</taxon>
        <taxon>Bacillaceae</taxon>
        <taxon>Bacillus</taxon>
    </lineage>
</organism>
<feature type="domain" description="RNA polymerase sigma factor 54 DNA-binding" evidence="9">
    <location>
        <begin position="275"/>
        <end position="432"/>
    </location>
</feature>
<dbReference type="RefSeq" id="WP_343796200.1">
    <property type="nucleotide sequence ID" value="NZ_BAAADJ010000005.1"/>
</dbReference>